<dbReference type="EMBL" id="CP000382">
    <property type="protein sequence ID" value="ABK61164.1"/>
    <property type="molecule type" value="Genomic_DNA"/>
</dbReference>
<dbReference type="HOGENOM" id="CLU_3042073_0_0_9"/>
<dbReference type="KEGG" id="cno:NT01CX_0324"/>
<evidence type="ECO:0000313" key="2">
    <source>
        <dbReference type="Proteomes" id="UP000008220"/>
    </source>
</evidence>
<protein>
    <submittedName>
        <fullName evidence="1">Uncharacterized protein</fullName>
    </submittedName>
</protein>
<sequence>MLSGIIVAIISPSFPKHIIPIYEYYNTINYKEFIKKSFLIIFLIYNFNCYYIVF</sequence>
<proteinExistence type="predicted"/>
<organism evidence="1 2">
    <name type="scientific">Clostridium novyi (strain NT)</name>
    <dbReference type="NCBI Taxonomy" id="386415"/>
    <lineage>
        <taxon>Bacteria</taxon>
        <taxon>Bacillati</taxon>
        <taxon>Bacillota</taxon>
        <taxon>Clostridia</taxon>
        <taxon>Eubacteriales</taxon>
        <taxon>Clostridiaceae</taxon>
        <taxon>Clostridium</taxon>
    </lineage>
</organism>
<evidence type="ECO:0000313" key="1">
    <source>
        <dbReference type="EMBL" id="ABK61164.1"/>
    </source>
</evidence>
<dbReference type="STRING" id="386415.NT01CX_0324"/>
<accession>A0Q2H0</accession>
<gene>
    <name evidence="1" type="ordered locus">NT01CX_0324</name>
</gene>
<dbReference type="AlphaFoldDB" id="A0Q2H0"/>
<keyword evidence="2" id="KW-1185">Reference proteome</keyword>
<dbReference type="Proteomes" id="UP000008220">
    <property type="component" value="Chromosome"/>
</dbReference>
<reference evidence="1 2" key="1">
    <citation type="journal article" date="2006" name="Nat. Biotechnol.">
        <title>The genome and transcriptomes of the anti-tumor agent Clostridium novyi-NT.</title>
        <authorList>
            <person name="Bettegowda C."/>
            <person name="Huang X."/>
            <person name="Lin J."/>
            <person name="Cheong I."/>
            <person name="Kohli M."/>
            <person name="Szabo S.A."/>
            <person name="Zhang X."/>
            <person name="Diaz L.A. Jr."/>
            <person name="Velculescu V.E."/>
            <person name="Parmigiani G."/>
            <person name="Kinzler K.W."/>
            <person name="Vogelstein B."/>
            <person name="Zhou S."/>
        </authorList>
    </citation>
    <scope>NUCLEOTIDE SEQUENCE [LARGE SCALE GENOMIC DNA]</scope>
    <source>
        <strain evidence="1 2">NT</strain>
    </source>
</reference>
<name>A0Q2H0_CLONN</name>